<organism evidence="2 3">
    <name type="scientific">Bodo saltans</name>
    <name type="common">Flagellated protozoan</name>
    <dbReference type="NCBI Taxonomy" id="75058"/>
    <lineage>
        <taxon>Eukaryota</taxon>
        <taxon>Discoba</taxon>
        <taxon>Euglenozoa</taxon>
        <taxon>Kinetoplastea</taxon>
        <taxon>Metakinetoplastina</taxon>
        <taxon>Eubodonida</taxon>
        <taxon>Bodonidae</taxon>
        <taxon>Bodo</taxon>
    </lineage>
</organism>
<gene>
    <name evidence="2" type="ORF">BSAL_33135</name>
</gene>
<dbReference type="Proteomes" id="UP000051952">
    <property type="component" value="Unassembled WGS sequence"/>
</dbReference>
<feature type="transmembrane region" description="Helical" evidence="1">
    <location>
        <begin position="16"/>
        <end position="33"/>
    </location>
</feature>
<protein>
    <submittedName>
        <fullName evidence="2">GPI-anchored surface protein, putative</fullName>
    </submittedName>
</protein>
<accession>A0A0S4JN26</accession>
<sequence length="194" mass="21048">MARKSASASSTSLDPSIAWIAVIIGAVSLFWYFKRKQPPRREQQQVPGAAAIVPVSGKSLKETIADGKNKNWKIAVTWEAVRSLSDEERRLALTRLASSTNLHILAGTADSSSVLAALQGIPSLERHSIMFCSTEKGYEAFCRQLTPTVLVSGKTELCNLLLRFVPWVVHVGAPTGIGRNLLDIGSFGEFPLLS</sequence>
<name>A0A0S4JN26_BODSA</name>
<dbReference type="AlphaFoldDB" id="A0A0S4JN26"/>
<keyword evidence="1" id="KW-0812">Transmembrane</keyword>
<keyword evidence="3" id="KW-1185">Reference proteome</keyword>
<evidence type="ECO:0000256" key="1">
    <source>
        <dbReference type="SAM" id="Phobius"/>
    </source>
</evidence>
<dbReference type="OrthoDB" id="77656at2759"/>
<reference evidence="3" key="1">
    <citation type="submission" date="2015-09" db="EMBL/GenBank/DDBJ databases">
        <authorList>
            <consortium name="Pathogen Informatics"/>
        </authorList>
    </citation>
    <scope>NUCLEOTIDE SEQUENCE [LARGE SCALE GENOMIC DNA]</scope>
    <source>
        <strain evidence="3">Lake Konstanz</strain>
    </source>
</reference>
<dbReference type="EMBL" id="CYKH01001947">
    <property type="protein sequence ID" value="CUG91649.1"/>
    <property type="molecule type" value="Genomic_DNA"/>
</dbReference>
<keyword evidence="1" id="KW-1133">Transmembrane helix</keyword>
<dbReference type="VEuPathDB" id="TriTrypDB:BSAL_33135"/>
<dbReference type="OMA" id="CHISNAN"/>
<proteinExistence type="predicted"/>
<keyword evidence="1" id="KW-0472">Membrane</keyword>
<dbReference type="InterPro" id="IPR037485">
    <property type="entry name" value="PEX22"/>
</dbReference>
<evidence type="ECO:0000313" key="2">
    <source>
        <dbReference type="EMBL" id="CUG91649.1"/>
    </source>
</evidence>
<evidence type="ECO:0000313" key="3">
    <source>
        <dbReference type="Proteomes" id="UP000051952"/>
    </source>
</evidence>
<dbReference type="Pfam" id="PF22978">
    <property type="entry name" value="HAD_Pex22"/>
    <property type="match status" value="1"/>
</dbReference>
<dbReference type="GO" id="GO:0007031">
    <property type="term" value="P:peroxisome organization"/>
    <property type="evidence" value="ECO:0007669"/>
    <property type="project" value="InterPro"/>
</dbReference>